<dbReference type="AlphaFoldDB" id="A0A0S2I3B7"/>
<reference evidence="2 3" key="1">
    <citation type="submission" date="2015-11" db="EMBL/GenBank/DDBJ databases">
        <title>Description and complete genome sequence of a novel strain predominating in hypersaline microbial mats and representing a new family of the Bacteriodetes phylum.</title>
        <authorList>
            <person name="Spring S."/>
            <person name="Bunk B."/>
            <person name="Sproer C."/>
            <person name="Klenk H.-P."/>
        </authorList>
    </citation>
    <scope>NUCLEOTIDE SEQUENCE [LARGE SCALE GENOMIC DNA]</scope>
    <source>
        <strain evidence="2 3">L21-Spi-D4</strain>
    </source>
</reference>
<dbReference type="SUPFAM" id="SSF53167">
    <property type="entry name" value="Purine and uridine phosphorylases"/>
    <property type="match status" value="1"/>
</dbReference>
<dbReference type="OrthoDB" id="9788270at2"/>
<dbReference type="GO" id="GO:0008782">
    <property type="term" value="F:adenosylhomocysteine nucleosidase activity"/>
    <property type="evidence" value="ECO:0007669"/>
    <property type="project" value="TreeGrafter"/>
</dbReference>
<feature type="domain" description="Nucleoside phosphorylase" evidence="1">
    <location>
        <begin position="7"/>
        <end position="208"/>
    </location>
</feature>
<dbReference type="GO" id="GO:0019284">
    <property type="term" value="P:L-methionine salvage from S-adenosylmethionine"/>
    <property type="evidence" value="ECO:0007669"/>
    <property type="project" value="TreeGrafter"/>
</dbReference>
<proteinExistence type="predicted"/>
<dbReference type="KEGG" id="blq:L21SP5_03128"/>
<dbReference type="PANTHER" id="PTHR46832">
    <property type="entry name" value="5'-METHYLTHIOADENOSINE/S-ADENOSYLHOMOCYSTEINE NUCLEOSIDASE"/>
    <property type="match status" value="1"/>
</dbReference>
<dbReference type="GO" id="GO:0009116">
    <property type="term" value="P:nucleoside metabolic process"/>
    <property type="evidence" value="ECO:0007669"/>
    <property type="project" value="InterPro"/>
</dbReference>
<dbReference type="Gene3D" id="3.40.50.1580">
    <property type="entry name" value="Nucleoside phosphorylase domain"/>
    <property type="match status" value="1"/>
</dbReference>
<evidence type="ECO:0000313" key="2">
    <source>
        <dbReference type="EMBL" id="ALO16743.1"/>
    </source>
</evidence>
<dbReference type="Pfam" id="PF01048">
    <property type="entry name" value="PNP_UDP_1"/>
    <property type="match status" value="1"/>
</dbReference>
<dbReference type="GO" id="GO:0008930">
    <property type="term" value="F:methylthioadenosine nucleosidase activity"/>
    <property type="evidence" value="ECO:0007669"/>
    <property type="project" value="TreeGrafter"/>
</dbReference>
<dbReference type="InterPro" id="IPR035994">
    <property type="entry name" value="Nucleoside_phosphorylase_sf"/>
</dbReference>
<keyword evidence="3" id="KW-1185">Reference proteome</keyword>
<name>A0A0S2I3B7_9BACT</name>
<dbReference type="Proteomes" id="UP000064893">
    <property type="component" value="Chromosome"/>
</dbReference>
<organism evidence="2 3">
    <name type="scientific">Salinivirga cyanobacteriivorans</name>
    <dbReference type="NCBI Taxonomy" id="1307839"/>
    <lineage>
        <taxon>Bacteria</taxon>
        <taxon>Pseudomonadati</taxon>
        <taxon>Bacteroidota</taxon>
        <taxon>Bacteroidia</taxon>
        <taxon>Bacteroidales</taxon>
        <taxon>Salinivirgaceae</taxon>
        <taxon>Salinivirga</taxon>
    </lineage>
</organism>
<dbReference type="EMBL" id="CP013118">
    <property type="protein sequence ID" value="ALO16743.1"/>
    <property type="molecule type" value="Genomic_DNA"/>
</dbReference>
<gene>
    <name evidence="2" type="ORF">L21SP5_03128</name>
</gene>
<dbReference type="GO" id="GO:0005829">
    <property type="term" value="C:cytosol"/>
    <property type="evidence" value="ECO:0007669"/>
    <property type="project" value="TreeGrafter"/>
</dbReference>
<evidence type="ECO:0000313" key="3">
    <source>
        <dbReference type="Proteomes" id="UP000064893"/>
    </source>
</evidence>
<evidence type="ECO:0000259" key="1">
    <source>
        <dbReference type="Pfam" id="PF01048"/>
    </source>
</evidence>
<dbReference type="InterPro" id="IPR000845">
    <property type="entry name" value="Nucleoside_phosphorylase_d"/>
</dbReference>
<accession>A0A0S2I3B7</accession>
<dbReference type="STRING" id="1307839.L21SP5_03128"/>
<protein>
    <submittedName>
        <fullName evidence="2">Nucleosidase</fullName>
    </submittedName>
</protein>
<sequence length="222" mass="25419">MNQKNLIVAATYSEVAPIIEQNVQATPNEHLYQIWDNTHILITGVGQVNTVYALMHYFMQYGVPSNLINFGICGSYSDQFPPGTLVRVSEEIAANELIEHDGRWQTWADIGLVHQSELIIKPTEPEWANRPDLVKVRGITVDFLTDDRTFIQKRKAFFQPIIETMEGAAIFKVANRKNIHALQIRCVSNYVENRDKKEWAIKDAIEQLHIFTAQNLKQLIAK</sequence>
<dbReference type="PANTHER" id="PTHR46832:SF2">
    <property type="entry name" value="FUTALOSINE HYDROLASE"/>
    <property type="match status" value="1"/>
</dbReference>
<dbReference type="RefSeq" id="WP_057954092.1">
    <property type="nucleotide sequence ID" value="NZ_CP013118.1"/>
</dbReference>